<reference evidence="1" key="1">
    <citation type="submission" date="2021-02" db="EMBL/GenBank/DDBJ databases">
        <title>Genome-Resolved Metagenomics of a Microbial Community Performing Photosynthetic Biological Nutrient Removal.</title>
        <authorList>
            <person name="Mcdaniel E.A."/>
        </authorList>
    </citation>
    <scope>NUCLEOTIDE SEQUENCE</scope>
    <source>
        <strain evidence="1">UWPOB_OBS1</strain>
    </source>
</reference>
<sequence>MNNLSNLDLASDPSNGAVSISPEQVRMTQKRASGRAFNDELARLVVENLVYSLDPELDILIDDAAAMCNSANLCASVGVSDVVVNGHRIDVRALDAEGKVSIDRALIGSQYLSLGTMVVDLTNDMQFKGQVLGFIGAGVWMKTEEACRASQDDRVAYAFNELKPEGSFDFASCLVELLAKPIVKLPQTSRLADPKADIQELLNGSEKLISARRKQIFSYICSSWSEQTCAMLDEFRLLSARQLKQVLQDASIWNERVEKIVDRLKVRFERLSREDLRLLVERTGATCGGQIASPYFKSTLLNEALALELKGKTVPARANQLIEKIIKGVSSIEAVKQLVSNQVAVDLASVIKKSRGEVVQGFVSASVEEIGMAFQQLSLKPAYATHSSSESGVDAINEALGLLEVANLAESTKDLVADLEVLD</sequence>
<gene>
    <name evidence="1" type="ORF">J0M35_04550</name>
</gene>
<protein>
    <submittedName>
        <fullName evidence="1">Uncharacterized protein</fullName>
    </submittedName>
</protein>
<dbReference type="Proteomes" id="UP000664277">
    <property type="component" value="Unassembled WGS sequence"/>
</dbReference>
<proteinExistence type="predicted"/>
<evidence type="ECO:0000313" key="2">
    <source>
        <dbReference type="Proteomes" id="UP000664277"/>
    </source>
</evidence>
<dbReference type="AlphaFoldDB" id="A0A8J7TM33"/>
<accession>A0A8J7TM33</accession>
<comment type="caution">
    <text evidence="1">The sequence shown here is derived from an EMBL/GenBank/DDBJ whole genome shotgun (WGS) entry which is preliminary data.</text>
</comment>
<organism evidence="1 2">
    <name type="scientific">Candidatus Obscuribacter phosphatis</name>
    <dbReference type="NCBI Taxonomy" id="1906157"/>
    <lineage>
        <taxon>Bacteria</taxon>
        <taxon>Bacillati</taxon>
        <taxon>Candidatus Melainabacteria</taxon>
        <taxon>Candidatus Obscuribacterales</taxon>
        <taxon>Candidatus Obscuribacteraceae</taxon>
        <taxon>Candidatus Obscuribacter</taxon>
    </lineage>
</organism>
<evidence type="ECO:0000313" key="1">
    <source>
        <dbReference type="EMBL" id="MBN8659608.1"/>
    </source>
</evidence>
<dbReference type="EMBL" id="JAFLCK010000004">
    <property type="protein sequence ID" value="MBN8659608.1"/>
    <property type="molecule type" value="Genomic_DNA"/>
</dbReference>
<name>A0A8J7TM33_9BACT</name>